<keyword evidence="5" id="KW-0676">Redox-active center</keyword>
<dbReference type="Pfam" id="PF00578">
    <property type="entry name" value="AhpC-TSA"/>
    <property type="match status" value="1"/>
</dbReference>
<dbReference type="PROSITE" id="PS51352">
    <property type="entry name" value="THIOREDOXIN_2"/>
    <property type="match status" value="1"/>
</dbReference>
<evidence type="ECO:0000313" key="8">
    <source>
        <dbReference type="EMBL" id="EFQ82010.1"/>
    </source>
</evidence>
<proteinExistence type="predicted"/>
<keyword evidence="4" id="KW-1015">Disulfide bond</keyword>
<dbReference type="InterPro" id="IPR050553">
    <property type="entry name" value="Thioredoxin_ResA/DsbE_sf"/>
</dbReference>
<reference evidence="8" key="1">
    <citation type="submission" date="2010-08" db="EMBL/GenBank/DDBJ databases">
        <authorList>
            <person name="Muzny D."/>
            <person name="Qin X."/>
            <person name="Buhay C."/>
            <person name="Dugan-Rocha S."/>
            <person name="Ding Y."/>
            <person name="Chen G."/>
            <person name="Hawes A."/>
            <person name="Holder M."/>
            <person name="Jhangiani S."/>
            <person name="Johnson A."/>
            <person name="Khan Z."/>
            <person name="Li Z."/>
            <person name="Liu W."/>
            <person name="Liu X."/>
            <person name="Perez L."/>
            <person name="Shen H."/>
            <person name="Wang Q."/>
            <person name="Watt J."/>
            <person name="Xi L."/>
            <person name="Xin Y."/>
            <person name="Zhou J."/>
            <person name="Deng J."/>
            <person name="Jiang H."/>
            <person name="Liu Y."/>
            <person name="Qu J."/>
            <person name="Song X.-Z."/>
            <person name="Zhang L."/>
            <person name="Villasana D."/>
            <person name="Johnson A."/>
            <person name="Liu J."/>
            <person name="Liyanage D."/>
            <person name="Lorensuhewa L."/>
            <person name="Robinson T."/>
            <person name="Song A."/>
            <person name="Song B.-B."/>
            <person name="Dinh H."/>
            <person name="Thornton R."/>
            <person name="Coyle M."/>
            <person name="Francisco L."/>
            <person name="Jackson L."/>
            <person name="Javaid M."/>
            <person name="Korchina V."/>
            <person name="Kovar C."/>
            <person name="Mata R."/>
            <person name="Mathew T."/>
            <person name="Ngo R."/>
            <person name="Nguyen L."/>
            <person name="Nguyen N."/>
            <person name="Okwuonu G."/>
            <person name="Ongeri F."/>
            <person name="Pham C."/>
            <person name="Simmons D."/>
            <person name="Wilczek-Boney K."/>
            <person name="Hale W."/>
            <person name="Jakkamsetti A."/>
            <person name="Pham P."/>
            <person name="Ruth R."/>
            <person name="San Lucas F."/>
            <person name="Warren J."/>
            <person name="Zhang J."/>
            <person name="Zhao Z."/>
            <person name="Zhou C."/>
            <person name="Zhu D."/>
            <person name="Lee S."/>
            <person name="Bess C."/>
            <person name="Blankenburg K."/>
            <person name="Forbes L."/>
            <person name="Fu Q."/>
            <person name="Gubbala S."/>
            <person name="Hirani K."/>
            <person name="Jayaseelan J.C."/>
            <person name="Lara F."/>
            <person name="Munidasa M."/>
            <person name="Palculict T."/>
            <person name="Patil S."/>
            <person name="Pu L.-L."/>
            <person name="Saada N."/>
            <person name="Tang L."/>
            <person name="Weissenberger G."/>
            <person name="Zhu Y."/>
            <person name="Hemphill L."/>
            <person name="Shang Y."/>
            <person name="Youmans B."/>
            <person name="Ayvaz T."/>
            <person name="Ross M."/>
            <person name="Santibanez J."/>
            <person name="Aqrawi P."/>
            <person name="Gross S."/>
            <person name="Joshi V."/>
            <person name="Fowler G."/>
            <person name="Nazareth L."/>
            <person name="Reid J."/>
            <person name="Worley K."/>
            <person name="Petrosino J."/>
            <person name="Highlander S."/>
            <person name="Gibbs R."/>
        </authorList>
    </citation>
    <scope>NUCLEOTIDE SEQUENCE [LARGE SCALE GENOMIC DNA]</scope>
    <source>
        <strain evidence="8">DSM 15272</strain>
    </source>
</reference>
<dbReference type="PANTHER" id="PTHR42852:SF6">
    <property type="entry name" value="THIOL:DISULFIDE INTERCHANGE PROTEIN DSBE"/>
    <property type="match status" value="1"/>
</dbReference>
<dbReference type="EMBL" id="ACLF03000013">
    <property type="protein sequence ID" value="EFQ82010.1"/>
    <property type="molecule type" value="Genomic_DNA"/>
</dbReference>
<dbReference type="InterPro" id="IPR036249">
    <property type="entry name" value="Thioredoxin-like_sf"/>
</dbReference>
<protein>
    <submittedName>
        <fullName evidence="8">Redoxin family protein</fullName>
    </submittedName>
</protein>
<name>E2SFP3_9ACTN</name>
<evidence type="ECO:0000256" key="2">
    <source>
        <dbReference type="ARBA" id="ARBA00022748"/>
    </source>
</evidence>
<dbReference type="PANTHER" id="PTHR42852">
    <property type="entry name" value="THIOL:DISULFIDE INTERCHANGE PROTEIN DSBE"/>
    <property type="match status" value="1"/>
</dbReference>
<dbReference type="Gene3D" id="3.40.30.10">
    <property type="entry name" value="Glutaredoxin"/>
    <property type="match status" value="1"/>
</dbReference>
<dbReference type="GO" id="GO:0017004">
    <property type="term" value="P:cytochrome complex assembly"/>
    <property type="evidence" value="ECO:0007669"/>
    <property type="project" value="UniProtKB-KW"/>
</dbReference>
<dbReference type="PROSITE" id="PS00194">
    <property type="entry name" value="THIOREDOXIN_1"/>
    <property type="match status" value="1"/>
</dbReference>
<dbReference type="GO" id="GO:0016491">
    <property type="term" value="F:oxidoreductase activity"/>
    <property type="evidence" value="ECO:0007669"/>
    <property type="project" value="InterPro"/>
</dbReference>
<feature type="domain" description="Thioredoxin" evidence="7">
    <location>
        <begin position="64"/>
        <end position="206"/>
    </location>
</feature>
<dbReference type="AlphaFoldDB" id="E2SFP3"/>
<dbReference type="InterPro" id="IPR000866">
    <property type="entry name" value="AhpC/TSA"/>
</dbReference>
<feature type="chain" id="PRO_5039218663" evidence="6">
    <location>
        <begin position="45"/>
        <end position="208"/>
    </location>
</feature>
<evidence type="ECO:0000256" key="1">
    <source>
        <dbReference type="ARBA" id="ARBA00004196"/>
    </source>
</evidence>
<keyword evidence="3" id="KW-0735">Signal-anchor</keyword>
<dbReference type="InterPro" id="IPR013766">
    <property type="entry name" value="Thioredoxin_domain"/>
</dbReference>
<organism evidence="8 9">
    <name type="scientific">Aeromicrobium marinum DSM 15272</name>
    <dbReference type="NCBI Taxonomy" id="585531"/>
    <lineage>
        <taxon>Bacteria</taxon>
        <taxon>Bacillati</taxon>
        <taxon>Actinomycetota</taxon>
        <taxon>Actinomycetes</taxon>
        <taxon>Propionibacteriales</taxon>
        <taxon>Nocardioidaceae</taxon>
        <taxon>Aeromicrobium</taxon>
    </lineage>
</organism>
<sequence>MSTPSACCALPTRRLDRRTRRRLTAASLALALIATLGACSSSTATDATEGGYISGDGSITFVAPSERRSAPALEGLDLDGATMDSGQFSGQVLVINIWGSWCPPCRKETPDLISLAEEFSGQGVQFLGIAIRESATASRAFAENFGMNYPSLSDPGGEMLIGFSESLPAVAVPTTYIIDAAGRVAVRYMDQVDPSTLRELIADVRGER</sequence>
<evidence type="ECO:0000313" key="9">
    <source>
        <dbReference type="Proteomes" id="UP000003111"/>
    </source>
</evidence>
<dbReference type="OrthoDB" id="9796554at2"/>
<evidence type="ECO:0000256" key="4">
    <source>
        <dbReference type="ARBA" id="ARBA00023157"/>
    </source>
</evidence>
<gene>
    <name evidence="8" type="ORF">HMPREF0063_12852</name>
</gene>
<keyword evidence="6" id="KW-0732">Signal</keyword>
<evidence type="ECO:0000259" key="7">
    <source>
        <dbReference type="PROSITE" id="PS51352"/>
    </source>
</evidence>
<evidence type="ECO:0000256" key="5">
    <source>
        <dbReference type="ARBA" id="ARBA00023284"/>
    </source>
</evidence>
<dbReference type="GO" id="GO:0030313">
    <property type="term" value="C:cell envelope"/>
    <property type="evidence" value="ECO:0007669"/>
    <property type="project" value="UniProtKB-SubCell"/>
</dbReference>
<dbReference type="HOGENOM" id="CLU_042529_11_1_11"/>
<evidence type="ECO:0000256" key="6">
    <source>
        <dbReference type="SAM" id="SignalP"/>
    </source>
</evidence>
<dbReference type="Proteomes" id="UP000003111">
    <property type="component" value="Unassembled WGS sequence"/>
</dbReference>
<keyword evidence="3" id="KW-0812">Transmembrane</keyword>
<dbReference type="CDD" id="cd02966">
    <property type="entry name" value="TlpA_like_family"/>
    <property type="match status" value="1"/>
</dbReference>
<dbReference type="SUPFAM" id="SSF52833">
    <property type="entry name" value="Thioredoxin-like"/>
    <property type="match status" value="1"/>
</dbReference>
<evidence type="ECO:0000256" key="3">
    <source>
        <dbReference type="ARBA" id="ARBA00022968"/>
    </source>
</evidence>
<comment type="subcellular location">
    <subcellularLocation>
        <location evidence="1">Cell envelope</location>
    </subcellularLocation>
</comment>
<dbReference type="InterPro" id="IPR017937">
    <property type="entry name" value="Thioredoxin_CS"/>
</dbReference>
<accession>E2SFP3</accession>
<comment type="caution">
    <text evidence="8">The sequence shown here is derived from an EMBL/GenBank/DDBJ whole genome shotgun (WGS) entry which is preliminary data.</text>
</comment>
<dbReference type="STRING" id="585531.HMPREF0063_12852"/>
<keyword evidence="2" id="KW-0201">Cytochrome c-type biogenesis</keyword>
<feature type="signal peptide" evidence="6">
    <location>
        <begin position="1"/>
        <end position="44"/>
    </location>
</feature>
<keyword evidence="9" id="KW-1185">Reference proteome</keyword>
<dbReference type="GO" id="GO:0016209">
    <property type="term" value="F:antioxidant activity"/>
    <property type="evidence" value="ECO:0007669"/>
    <property type="project" value="InterPro"/>
</dbReference>
<dbReference type="eggNOG" id="COG0526">
    <property type="taxonomic scope" value="Bacteria"/>
</dbReference>